<dbReference type="GO" id="GO:0000981">
    <property type="term" value="F:DNA-binding transcription factor activity, RNA polymerase II-specific"/>
    <property type="evidence" value="ECO:0007669"/>
    <property type="project" value="InterPro"/>
</dbReference>
<dbReference type="PROSITE" id="PS00463">
    <property type="entry name" value="ZN2_CY6_FUNGAL_1"/>
    <property type="match status" value="1"/>
</dbReference>
<sequence>MPRRTRACATCRQKRIKCDATMPHCLMCQKFNRKCPGPTDAPLLFVDTSSYPSGKKPRAKKSSVQATSLEVAQRFDDGRGIAVGVGNLPEEMADVLSVHISPRHMWGERFFQNLVAFFCAEGRHSPGAPRRTPNWLYAVPRMAATPPQSFTRSPSVARRNEALDLALRATTAAFSSLEMRNDALLHHAYGLYGSSLRFQGRVLQEGGNKVGDLYMVMTSLILSLFESVVATTGEGFASHNIACAKMIDDALVQTTKNQERTRGNGANGPGPIVVNVFFHIRVQLCFVYLTTSDPRIRNDTAMKSVLLEACGWDKERLPLNMQIITPFARLLELQAQAGEALALPPTDLARKRAEYMKAKKEVDHMWHEYEQQSKGQQLCWTSPGTGHTDFRDPFTSLIYAYFSACYILIDLLAPTYAVFVIEPTVILPFMPSVPRSNSISPASSSSSHTIQSWTPTHPSTSDMFSSSATKNVFHDPSFPPPATTNHFALILSVSWYLRLRDTGFAYLRLHAPLFLVAMYAPSLKQRSVARMVFEDWKVGALRGIGWLAISKLDKSGRNIGRIELEEQPASHRHS</sequence>
<dbReference type="OrthoDB" id="3525185at2759"/>
<dbReference type="GO" id="GO:0008270">
    <property type="term" value="F:zinc ion binding"/>
    <property type="evidence" value="ECO:0007669"/>
    <property type="project" value="InterPro"/>
</dbReference>
<dbReference type="SUPFAM" id="SSF57701">
    <property type="entry name" value="Zn2/Cys6 DNA-binding domain"/>
    <property type="match status" value="1"/>
</dbReference>
<proteinExistence type="predicted"/>
<feature type="domain" description="Zn(2)-C6 fungal-type" evidence="3">
    <location>
        <begin position="7"/>
        <end position="35"/>
    </location>
</feature>
<organism evidence="4 5">
    <name type="scientific">Bimuria novae-zelandiae CBS 107.79</name>
    <dbReference type="NCBI Taxonomy" id="1447943"/>
    <lineage>
        <taxon>Eukaryota</taxon>
        <taxon>Fungi</taxon>
        <taxon>Dikarya</taxon>
        <taxon>Ascomycota</taxon>
        <taxon>Pezizomycotina</taxon>
        <taxon>Dothideomycetes</taxon>
        <taxon>Pleosporomycetidae</taxon>
        <taxon>Pleosporales</taxon>
        <taxon>Massarineae</taxon>
        <taxon>Didymosphaeriaceae</taxon>
        <taxon>Bimuria</taxon>
    </lineage>
</organism>
<name>A0A6A5UW23_9PLEO</name>
<evidence type="ECO:0000256" key="1">
    <source>
        <dbReference type="ARBA" id="ARBA00023242"/>
    </source>
</evidence>
<dbReference type="PANTHER" id="PTHR38111">
    <property type="entry name" value="ZN(2)-C6 FUNGAL-TYPE DOMAIN-CONTAINING PROTEIN-RELATED"/>
    <property type="match status" value="1"/>
</dbReference>
<dbReference type="Proteomes" id="UP000800036">
    <property type="component" value="Unassembled WGS sequence"/>
</dbReference>
<dbReference type="AlphaFoldDB" id="A0A6A5UW23"/>
<dbReference type="SMART" id="SM00066">
    <property type="entry name" value="GAL4"/>
    <property type="match status" value="1"/>
</dbReference>
<dbReference type="Gene3D" id="4.10.240.10">
    <property type="entry name" value="Zn(2)-C6 fungal-type DNA-binding domain"/>
    <property type="match status" value="1"/>
</dbReference>
<dbReference type="CDD" id="cd00067">
    <property type="entry name" value="GAL4"/>
    <property type="match status" value="1"/>
</dbReference>
<evidence type="ECO:0000256" key="2">
    <source>
        <dbReference type="SAM" id="Phobius"/>
    </source>
</evidence>
<dbReference type="InterPro" id="IPR001138">
    <property type="entry name" value="Zn2Cys6_DnaBD"/>
</dbReference>
<protein>
    <recommendedName>
        <fullName evidence="3">Zn(2)-C6 fungal-type domain-containing protein</fullName>
    </recommendedName>
</protein>
<dbReference type="InterPro" id="IPR053178">
    <property type="entry name" value="Osmoadaptation_assoc"/>
</dbReference>
<evidence type="ECO:0000259" key="3">
    <source>
        <dbReference type="PROSITE" id="PS50048"/>
    </source>
</evidence>
<evidence type="ECO:0000313" key="5">
    <source>
        <dbReference type="Proteomes" id="UP000800036"/>
    </source>
</evidence>
<keyword evidence="1" id="KW-0539">Nucleus</keyword>
<keyword evidence="2" id="KW-1133">Transmembrane helix</keyword>
<keyword evidence="5" id="KW-1185">Reference proteome</keyword>
<feature type="transmembrane region" description="Helical" evidence="2">
    <location>
        <begin position="398"/>
        <end position="421"/>
    </location>
</feature>
<keyword evidence="2" id="KW-0472">Membrane</keyword>
<dbReference type="PROSITE" id="PS50048">
    <property type="entry name" value="ZN2_CY6_FUNGAL_2"/>
    <property type="match status" value="1"/>
</dbReference>
<evidence type="ECO:0000313" key="4">
    <source>
        <dbReference type="EMBL" id="KAF1967982.1"/>
    </source>
</evidence>
<keyword evidence="2" id="KW-0812">Transmembrane</keyword>
<dbReference type="EMBL" id="ML976726">
    <property type="protein sequence ID" value="KAF1967982.1"/>
    <property type="molecule type" value="Genomic_DNA"/>
</dbReference>
<dbReference type="PANTHER" id="PTHR38111:SF11">
    <property type="entry name" value="TRANSCRIPTION FACTOR DOMAIN-CONTAINING PROTEIN-RELATED"/>
    <property type="match status" value="1"/>
</dbReference>
<gene>
    <name evidence="4" type="ORF">BU23DRAFT_280961</name>
</gene>
<dbReference type="InterPro" id="IPR036864">
    <property type="entry name" value="Zn2-C6_fun-type_DNA-bd_sf"/>
</dbReference>
<dbReference type="Pfam" id="PF00172">
    <property type="entry name" value="Zn_clus"/>
    <property type="match status" value="1"/>
</dbReference>
<accession>A0A6A5UW23</accession>
<reference evidence="4" key="1">
    <citation type="journal article" date="2020" name="Stud. Mycol.">
        <title>101 Dothideomycetes genomes: a test case for predicting lifestyles and emergence of pathogens.</title>
        <authorList>
            <person name="Haridas S."/>
            <person name="Albert R."/>
            <person name="Binder M."/>
            <person name="Bloem J."/>
            <person name="Labutti K."/>
            <person name="Salamov A."/>
            <person name="Andreopoulos B."/>
            <person name="Baker S."/>
            <person name="Barry K."/>
            <person name="Bills G."/>
            <person name="Bluhm B."/>
            <person name="Cannon C."/>
            <person name="Castanera R."/>
            <person name="Culley D."/>
            <person name="Daum C."/>
            <person name="Ezra D."/>
            <person name="Gonzalez J."/>
            <person name="Henrissat B."/>
            <person name="Kuo A."/>
            <person name="Liang C."/>
            <person name="Lipzen A."/>
            <person name="Lutzoni F."/>
            <person name="Magnuson J."/>
            <person name="Mondo S."/>
            <person name="Nolan M."/>
            <person name="Ohm R."/>
            <person name="Pangilinan J."/>
            <person name="Park H.-J."/>
            <person name="Ramirez L."/>
            <person name="Alfaro M."/>
            <person name="Sun H."/>
            <person name="Tritt A."/>
            <person name="Yoshinaga Y."/>
            <person name="Zwiers L.-H."/>
            <person name="Turgeon B."/>
            <person name="Goodwin S."/>
            <person name="Spatafora J."/>
            <person name="Crous P."/>
            <person name="Grigoriev I."/>
        </authorList>
    </citation>
    <scope>NUCLEOTIDE SEQUENCE</scope>
    <source>
        <strain evidence="4">CBS 107.79</strain>
    </source>
</reference>